<dbReference type="EMBL" id="JACEFF010000645">
    <property type="protein sequence ID" value="KAH9633655.1"/>
    <property type="molecule type" value="Genomic_DNA"/>
</dbReference>
<gene>
    <name evidence="2" type="ORF">HF086_009755</name>
</gene>
<organism evidence="2 3">
    <name type="scientific">Spodoptera exigua</name>
    <name type="common">Beet armyworm</name>
    <name type="synonym">Noctua fulgens</name>
    <dbReference type="NCBI Taxonomy" id="7107"/>
    <lineage>
        <taxon>Eukaryota</taxon>
        <taxon>Metazoa</taxon>
        <taxon>Ecdysozoa</taxon>
        <taxon>Arthropoda</taxon>
        <taxon>Hexapoda</taxon>
        <taxon>Insecta</taxon>
        <taxon>Pterygota</taxon>
        <taxon>Neoptera</taxon>
        <taxon>Endopterygota</taxon>
        <taxon>Lepidoptera</taxon>
        <taxon>Glossata</taxon>
        <taxon>Ditrysia</taxon>
        <taxon>Noctuoidea</taxon>
        <taxon>Noctuidae</taxon>
        <taxon>Amphipyrinae</taxon>
        <taxon>Spodoptera</taxon>
    </lineage>
</organism>
<evidence type="ECO:0000313" key="3">
    <source>
        <dbReference type="Proteomes" id="UP000814243"/>
    </source>
</evidence>
<dbReference type="Proteomes" id="UP000814243">
    <property type="component" value="Unassembled WGS sequence"/>
</dbReference>
<comment type="caution">
    <text evidence="2">The sequence shown here is derived from an EMBL/GenBank/DDBJ whole genome shotgun (WGS) entry which is preliminary data.</text>
</comment>
<dbReference type="AlphaFoldDB" id="A0A922MB36"/>
<evidence type="ECO:0000256" key="1">
    <source>
        <dbReference type="SAM" id="MobiDB-lite"/>
    </source>
</evidence>
<name>A0A922MB36_SPOEX</name>
<evidence type="ECO:0000313" key="2">
    <source>
        <dbReference type="EMBL" id="KAH9633655.1"/>
    </source>
</evidence>
<proteinExistence type="predicted"/>
<protein>
    <submittedName>
        <fullName evidence="2">Uncharacterized protein</fullName>
    </submittedName>
</protein>
<accession>A0A922MB36</accession>
<sequence length="267" mass="30831">MICVIITTITEDLGVGNKFVIKSYIFLQKIRTGADQFNAVHHGEYEARGQQSQDKVDRVLAHNKACPKMYDELDRRRSIGKPILHTNHARRSATSFGTDNFVCVDCKRYERALRRRKHYRRLLHRQSYKRLIKKTNALARVMKHRRNKPYKYPRKLYHFSKNGTHKGCQCATRIVSAKPKLPPKCDDYFLSMLPKKMSLVRMNAPNILTSTKGLILRNVKSPIYIMKGANANNVKADSDSGRPDSISPRSVSSYNSYMSMEHEPMVK</sequence>
<feature type="region of interest" description="Disordered" evidence="1">
    <location>
        <begin position="234"/>
        <end position="253"/>
    </location>
</feature>
<reference evidence="2" key="1">
    <citation type="journal article" date="2021" name="G3 (Bethesda)">
        <title>Genome and transcriptome analysis of the beet armyworm Spodoptera exigua reveals targets for pest control. .</title>
        <authorList>
            <person name="Simon S."/>
            <person name="Breeschoten T."/>
            <person name="Jansen H.J."/>
            <person name="Dirks R.P."/>
            <person name="Schranz M.E."/>
            <person name="Ros V.I.D."/>
        </authorList>
    </citation>
    <scope>NUCLEOTIDE SEQUENCE</scope>
    <source>
        <strain evidence="2">TB_SE_WUR_2020</strain>
    </source>
</reference>